<evidence type="ECO:0000256" key="1">
    <source>
        <dbReference type="ARBA" id="ARBA00022723"/>
    </source>
</evidence>
<dbReference type="InterPro" id="IPR014710">
    <property type="entry name" value="RmlC-like_jellyroll"/>
</dbReference>
<proteinExistence type="predicted"/>
<comment type="caution">
    <text evidence="3">The sequence shown here is derived from an EMBL/GenBank/DDBJ whole genome shotgun (WGS) entry which is preliminary data.</text>
</comment>
<protein>
    <submittedName>
        <fullName evidence="3">Cupin domain-containing protein</fullName>
    </submittedName>
</protein>
<name>A0ABW4CD02_9BACL</name>
<dbReference type="RefSeq" id="WP_380167320.1">
    <property type="nucleotide sequence ID" value="NZ_JBHTNU010000024.1"/>
</dbReference>
<gene>
    <name evidence="3" type="ORF">ACFQ4Y_16130</name>
</gene>
<evidence type="ECO:0000259" key="2">
    <source>
        <dbReference type="Pfam" id="PF07883"/>
    </source>
</evidence>
<evidence type="ECO:0000313" key="4">
    <source>
        <dbReference type="Proteomes" id="UP001597282"/>
    </source>
</evidence>
<dbReference type="InterPro" id="IPR051610">
    <property type="entry name" value="GPI/OXD"/>
</dbReference>
<dbReference type="PANTHER" id="PTHR35848:SF6">
    <property type="entry name" value="CUPIN TYPE-2 DOMAIN-CONTAINING PROTEIN"/>
    <property type="match status" value="1"/>
</dbReference>
<accession>A0ABW4CD02</accession>
<evidence type="ECO:0000313" key="3">
    <source>
        <dbReference type="EMBL" id="MFD1428428.1"/>
    </source>
</evidence>
<dbReference type="SUPFAM" id="SSF51182">
    <property type="entry name" value="RmlC-like cupins"/>
    <property type="match status" value="1"/>
</dbReference>
<dbReference type="Pfam" id="PF07883">
    <property type="entry name" value="Cupin_2"/>
    <property type="match status" value="1"/>
</dbReference>
<dbReference type="PANTHER" id="PTHR35848">
    <property type="entry name" value="OXALATE-BINDING PROTEIN"/>
    <property type="match status" value="1"/>
</dbReference>
<dbReference type="Proteomes" id="UP001597282">
    <property type="component" value="Unassembled WGS sequence"/>
</dbReference>
<organism evidence="3 4">
    <name type="scientific">Kroppenstedtia sanguinis</name>
    <dbReference type="NCBI Taxonomy" id="1380684"/>
    <lineage>
        <taxon>Bacteria</taxon>
        <taxon>Bacillati</taxon>
        <taxon>Bacillota</taxon>
        <taxon>Bacilli</taxon>
        <taxon>Bacillales</taxon>
        <taxon>Thermoactinomycetaceae</taxon>
        <taxon>Kroppenstedtia</taxon>
    </lineage>
</organism>
<dbReference type="EMBL" id="JBHTNU010000024">
    <property type="protein sequence ID" value="MFD1428428.1"/>
    <property type="molecule type" value="Genomic_DNA"/>
</dbReference>
<dbReference type="InterPro" id="IPR013096">
    <property type="entry name" value="Cupin_2"/>
</dbReference>
<keyword evidence="4" id="KW-1185">Reference proteome</keyword>
<sequence length="139" mass="15755">MGKIDPKQIPIRSHEWGITKWLVSSENEQTQGAQITFGQVDLMPGEGHERHNHEDAEEILFVLSGHGEQMINDEPSFPIRAEDTLYIPKGVFHSTFNTGWEPLRLLAIYNPGGAEKALQQLPDYREIPVGKVQKLTRPE</sequence>
<dbReference type="Gene3D" id="2.60.120.10">
    <property type="entry name" value="Jelly Rolls"/>
    <property type="match status" value="1"/>
</dbReference>
<keyword evidence="1" id="KW-0479">Metal-binding</keyword>
<dbReference type="InterPro" id="IPR011051">
    <property type="entry name" value="RmlC_Cupin_sf"/>
</dbReference>
<reference evidence="4" key="1">
    <citation type="journal article" date="2019" name="Int. J. Syst. Evol. Microbiol.">
        <title>The Global Catalogue of Microorganisms (GCM) 10K type strain sequencing project: providing services to taxonomists for standard genome sequencing and annotation.</title>
        <authorList>
            <consortium name="The Broad Institute Genomics Platform"/>
            <consortium name="The Broad Institute Genome Sequencing Center for Infectious Disease"/>
            <person name="Wu L."/>
            <person name="Ma J."/>
        </authorList>
    </citation>
    <scope>NUCLEOTIDE SEQUENCE [LARGE SCALE GENOMIC DNA]</scope>
    <source>
        <strain evidence="4">S1</strain>
    </source>
</reference>
<feature type="domain" description="Cupin type-2" evidence="2">
    <location>
        <begin position="40"/>
        <end position="109"/>
    </location>
</feature>